<dbReference type="Proteomes" id="UP000796761">
    <property type="component" value="Unassembled WGS sequence"/>
</dbReference>
<organism evidence="2 3">
    <name type="scientific">Zosterops borbonicus</name>
    <dbReference type="NCBI Taxonomy" id="364589"/>
    <lineage>
        <taxon>Eukaryota</taxon>
        <taxon>Metazoa</taxon>
        <taxon>Chordata</taxon>
        <taxon>Craniata</taxon>
        <taxon>Vertebrata</taxon>
        <taxon>Euteleostomi</taxon>
        <taxon>Archelosauria</taxon>
        <taxon>Archosauria</taxon>
        <taxon>Dinosauria</taxon>
        <taxon>Saurischia</taxon>
        <taxon>Theropoda</taxon>
        <taxon>Coelurosauria</taxon>
        <taxon>Aves</taxon>
        <taxon>Neognathae</taxon>
        <taxon>Neoaves</taxon>
        <taxon>Telluraves</taxon>
        <taxon>Australaves</taxon>
        <taxon>Passeriformes</taxon>
        <taxon>Sylvioidea</taxon>
        <taxon>Zosteropidae</taxon>
        <taxon>Zosterops</taxon>
    </lineage>
</organism>
<feature type="region of interest" description="Disordered" evidence="1">
    <location>
        <begin position="17"/>
        <end position="52"/>
    </location>
</feature>
<dbReference type="AlphaFoldDB" id="A0A8K1GSM7"/>
<proteinExistence type="predicted"/>
<gene>
    <name evidence="2" type="ORF">HGM15179_003094</name>
</gene>
<protein>
    <submittedName>
        <fullName evidence="2">Uncharacterized protein</fullName>
    </submittedName>
</protein>
<keyword evidence="3" id="KW-1185">Reference proteome</keyword>
<dbReference type="EMBL" id="SWJQ01000055">
    <property type="protein sequence ID" value="TRZ24042.1"/>
    <property type="molecule type" value="Genomic_DNA"/>
</dbReference>
<feature type="compositionally biased region" description="Polar residues" evidence="1">
    <location>
        <begin position="30"/>
        <end position="52"/>
    </location>
</feature>
<reference evidence="2" key="1">
    <citation type="submission" date="2019-04" db="EMBL/GenBank/DDBJ databases">
        <title>Genome assembly of Zosterops borbonicus 15179.</title>
        <authorList>
            <person name="Leroy T."/>
            <person name="Anselmetti Y."/>
            <person name="Tilak M.-K."/>
            <person name="Nabholz B."/>
        </authorList>
    </citation>
    <scope>NUCLEOTIDE SEQUENCE</scope>
    <source>
        <strain evidence="2">HGM_15179</strain>
        <tissue evidence="2">Muscle</tissue>
    </source>
</reference>
<feature type="non-terminal residue" evidence="2">
    <location>
        <position position="52"/>
    </location>
</feature>
<name>A0A8K1GSM7_9PASS</name>
<accession>A0A8K1GSM7</accession>
<evidence type="ECO:0000256" key="1">
    <source>
        <dbReference type="SAM" id="MobiDB-lite"/>
    </source>
</evidence>
<sequence length="52" mass="5391">QCLGDDDVVPMWAAESTSSRAGVVLGGSDSRANGSEWDATNCSNDTSQGRDN</sequence>
<evidence type="ECO:0000313" key="2">
    <source>
        <dbReference type="EMBL" id="TRZ24042.1"/>
    </source>
</evidence>
<feature type="non-terminal residue" evidence="2">
    <location>
        <position position="1"/>
    </location>
</feature>
<evidence type="ECO:0000313" key="3">
    <source>
        <dbReference type="Proteomes" id="UP000796761"/>
    </source>
</evidence>
<comment type="caution">
    <text evidence="2">The sequence shown here is derived from an EMBL/GenBank/DDBJ whole genome shotgun (WGS) entry which is preliminary data.</text>
</comment>